<comment type="similarity">
    <text evidence="1">Belongs to the avfA family.</text>
</comment>
<dbReference type="Gene3D" id="3.40.50.720">
    <property type="entry name" value="NAD(P)-binding Rossmann-like Domain"/>
    <property type="match status" value="1"/>
</dbReference>
<keyword evidence="4" id="KW-1185">Reference proteome</keyword>
<evidence type="ECO:0000313" key="4">
    <source>
        <dbReference type="Proteomes" id="UP001243330"/>
    </source>
</evidence>
<feature type="domain" description="NAD(P)-binding" evidence="2">
    <location>
        <begin position="21"/>
        <end position="162"/>
    </location>
</feature>
<protein>
    <submittedName>
        <fullName evidence="3">Nad-dependent epimerase dehydratase</fullName>
    </submittedName>
</protein>
<dbReference type="EMBL" id="JAQOWY010000013">
    <property type="protein sequence ID" value="KAK1856080.1"/>
    <property type="molecule type" value="Genomic_DNA"/>
</dbReference>
<gene>
    <name evidence="3" type="ORF">CCHR01_01294</name>
</gene>
<reference evidence="3" key="1">
    <citation type="submission" date="2023-01" db="EMBL/GenBank/DDBJ databases">
        <title>Colletotrichum chrysophilum M932 genome sequence.</title>
        <authorList>
            <person name="Baroncelli R."/>
        </authorList>
    </citation>
    <scope>NUCLEOTIDE SEQUENCE</scope>
    <source>
        <strain evidence="3">M932</strain>
    </source>
</reference>
<proteinExistence type="inferred from homology"/>
<dbReference type="Pfam" id="PF13460">
    <property type="entry name" value="NAD_binding_10"/>
    <property type="match status" value="1"/>
</dbReference>
<dbReference type="InterPro" id="IPR036291">
    <property type="entry name" value="NAD(P)-bd_dom_sf"/>
</dbReference>
<dbReference type="InterPro" id="IPR016040">
    <property type="entry name" value="NAD(P)-bd_dom"/>
</dbReference>
<evidence type="ECO:0000259" key="2">
    <source>
        <dbReference type="Pfam" id="PF13460"/>
    </source>
</evidence>
<dbReference type="SUPFAM" id="SSF51735">
    <property type="entry name" value="NAD(P)-binding Rossmann-fold domains"/>
    <property type="match status" value="1"/>
</dbReference>
<name>A0AAD9EPD2_9PEZI</name>
<dbReference type="PANTHER" id="PTHR43355">
    <property type="entry name" value="FLAVIN REDUCTASE (NADPH)"/>
    <property type="match status" value="1"/>
</dbReference>
<organism evidence="3 4">
    <name type="scientific">Colletotrichum chrysophilum</name>
    <dbReference type="NCBI Taxonomy" id="1836956"/>
    <lineage>
        <taxon>Eukaryota</taxon>
        <taxon>Fungi</taxon>
        <taxon>Dikarya</taxon>
        <taxon>Ascomycota</taxon>
        <taxon>Pezizomycotina</taxon>
        <taxon>Sordariomycetes</taxon>
        <taxon>Hypocreomycetidae</taxon>
        <taxon>Glomerellales</taxon>
        <taxon>Glomerellaceae</taxon>
        <taxon>Colletotrichum</taxon>
        <taxon>Colletotrichum gloeosporioides species complex</taxon>
    </lineage>
</organism>
<comment type="caution">
    <text evidence="3">The sequence shown here is derived from an EMBL/GenBank/DDBJ whole genome shotgun (WGS) entry which is preliminary data.</text>
</comment>
<accession>A0AAD9EPD2</accession>
<dbReference type="GO" id="GO:0016646">
    <property type="term" value="F:oxidoreductase activity, acting on the CH-NH group of donors, NAD or NADP as acceptor"/>
    <property type="evidence" value="ECO:0007669"/>
    <property type="project" value="TreeGrafter"/>
</dbReference>
<dbReference type="PANTHER" id="PTHR43355:SF2">
    <property type="entry name" value="FLAVIN REDUCTASE (NADPH)"/>
    <property type="match status" value="1"/>
</dbReference>
<dbReference type="Proteomes" id="UP001243330">
    <property type="component" value="Unassembled WGS sequence"/>
</dbReference>
<evidence type="ECO:0000256" key="1">
    <source>
        <dbReference type="ARBA" id="ARBA00038376"/>
    </source>
</evidence>
<dbReference type="InterPro" id="IPR051606">
    <property type="entry name" value="Polyketide_Oxido-like"/>
</dbReference>
<sequence>MSVLSPGEVPTMSSLKVGVIGATGMTGSHATVELINRGHHVIGVSRDPSRLGKHERYEPRSIDLGSSDVLDISKQLYGLDVVVNAYGPHSQLGSSFAYRSFVEMTRKILLASREAHVPYFVMVGGAGSLEIPDKPYMTAADDARFFTAYGRAMLASEAYIMHCQDWAGDFATRLRTARDAWLAERDGKGTDATKKVLEDMEKTMADMNSQGVDFITGARATYMFFDGNTSFKWTYIAPPPLYRPGTRTGLYTVELDRMPLQLQKGAESGDSFSIFDGRLQSISVPDMAVAIADEVEQQTKVWKHWCPYTDGLDDRPGPTYVTLT</sequence>
<evidence type="ECO:0000313" key="3">
    <source>
        <dbReference type="EMBL" id="KAK1856080.1"/>
    </source>
</evidence>
<dbReference type="AlphaFoldDB" id="A0AAD9EPD2"/>